<evidence type="ECO:0000313" key="1">
    <source>
        <dbReference type="EMBL" id="KAK0421544.1"/>
    </source>
</evidence>
<name>A0AA39IE26_9AGAR</name>
<dbReference type="Proteomes" id="UP001175226">
    <property type="component" value="Unassembled WGS sequence"/>
</dbReference>
<dbReference type="AlphaFoldDB" id="A0AA39IE26"/>
<reference evidence="1" key="1">
    <citation type="submission" date="2023-06" db="EMBL/GenBank/DDBJ databases">
        <authorList>
            <consortium name="Lawrence Berkeley National Laboratory"/>
            <person name="Ahrendt S."/>
            <person name="Sahu N."/>
            <person name="Indic B."/>
            <person name="Wong-Bajracharya J."/>
            <person name="Merenyi Z."/>
            <person name="Ke H.-M."/>
            <person name="Monk M."/>
            <person name="Kocsube S."/>
            <person name="Drula E."/>
            <person name="Lipzen A."/>
            <person name="Balint B."/>
            <person name="Henrissat B."/>
            <person name="Andreopoulos B."/>
            <person name="Martin F.M."/>
            <person name="Harder C.B."/>
            <person name="Rigling D."/>
            <person name="Ford K.L."/>
            <person name="Foster G.D."/>
            <person name="Pangilinan J."/>
            <person name="Papanicolaou A."/>
            <person name="Barry K."/>
            <person name="LaButti K."/>
            <person name="Viragh M."/>
            <person name="Koriabine M."/>
            <person name="Yan M."/>
            <person name="Riley R."/>
            <person name="Champramary S."/>
            <person name="Plett K.L."/>
            <person name="Tsai I.J."/>
            <person name="Slot J."/>
            <person name="Sipos G."/>
            <person name="Plett J."/>
            <person name="Nagy L.G."/>
            <person name="Grigoriev I.V."/>
        </authorList>
    </citation>
    <scope>NUCLEOTIDE SEQUENCE</scope>
    <source>
        <strain evidence="1">FPL87.14</strain>
    </source>
</reference>
<dbReference type="EMBL" id="JAUEPT010000547">
    <property type="protein sequence ID" value="KAK0421544.1"/>
    <property type="molecule type" value="Genomic_DNA"/>
</dbReference>
<sequence length="110" mass="11992">MYGGHVVAPGGLIFDFNMPNILAWCSEHGINTILADDVRSPLALTIKQLSIDFPMYVGPVRSLDTDLQGNPTLLLHLFPPADAPYLAAFVDPGDVYPIRLQTSGLEELEL</sequence>
<comment type="caution">
    <text evidence="1">The sequence shown here is derived from an EMBL/GenBank/DDBJ whole genome shotgun (WGS) entry which is preliminary data.</text>
</comment>
<accession>A0AA39IE26</accession>
<protein>
    <submittedName>
        <fullName evidence="1">Uncharacterized protein</fullName>
    </submittedName>
</protein>
<proteinExistence type="predicted"/>
<organism evidence="1 2">
    <name type="scientific">Armillaria borealis</name>
    <dbReference type="NCBI Taxonomy" id="47425"/>
    <lineage>
        <taxon>Eukaryota</taxon>
        <taxon>Fungi</taxon>
        <taxon>Dikarya</taxon>
        <taxon>Basidiomycota</taxon>
        <taxon>Agaricomycotina</taxon>
        <taxon>Agaricomycetes</taxon>
        <taxon>Agaricomycetidae</taxon>
        <taxon>Agaricales</taxon>
        <taxon>Marasmiineae</taxon>
        <taxon>Physalacriaceae</taxon>
        <taxon>Armillaria</taxon>
    </lineage>
</organism>
<evidence type="ECO:0000313" key="2">
    <source>
        <dbReference type="Proteomes" id="UP001175226"/>
    </source>
</evidence>
<gene>
    <name evidence="1" type="ORF">EV421DRAFT_1917039</name>
</gene>
<keyword evidence="2" id="KW-1185">Reference proteome</keyword>